<name>A0A401UCW1_9BACT</name>
<dbReference type="PANTHER" id="PTHR30543:SF21">
    <property type="entry name" value="NAD(P)H-DEPENDENT FMN REDUCTASE LOT6"/>
    <property type="match status" value="1"/>
</dbReference>
<sequence length="172" mass="18394">MIKILGVPGSLRADSSSNLILKVIASMIPKHVSFEIYDGIGSLPHFNDAKDVPDSVIYFRNKVKESDGVLICTPEYAFGVPGSLKNALDWTVGSGEFFDKPVSLVTASSQGEKGHAALLLILEAISAKVINNGTLLIPSVRAKLDPSGNVKDQATITNLHKVIEALVQIIDK</sequence>
<dbReference type="InterPro" id="IPR005025">
    <property type="entry name" value="FMN_Rdtase-like_dom"/>
</dbReference>
<dbReference type="Proteomes" id="UP000288227">
    <property type="component" value="Unassembled WGS sequence"/>
</dbReference>
<reference evidence="2 3" key="1">
    <citation type="submission" date="2018-11" db="EMBL/GenBank/DDBJ databases">
        <title>Chryseotalea sanarue gen. nov., sp., nov., a member of the family Cytophagaceae, isolated from a brackish lake in Hamamatsu Japan.</title>
        <authorList>
            <person name="Maejima Y."/>
            <person name="Iino T."/>
            <person name="Muraguchi Y."/>
            <person name="Fukuda K."/>
            <person name="Ohkuma M."/>
            <person name="Moriuchi R."/>
            <person name="Dohra H."/>
            <person name="Kimbara K."/>
            <person name="Shintani M."/>
        </authorList>
    </citation>
    <scope>NUCLEOTIDE SEQUENCE [LARGE SCALE GENOMIC DNA]</scope>
    <source>
        <strain evidence="2 3">Ys</strain>
    </source>
</reference>
<evidence type="ECO:0000313" key="3">
    <source>
        <dbReference type="Proteomes" id="UP000288227"/>
    </source>
</evidence>
<comment type="caution">
    <text evidence="2">The sequence shown here is derived from an EMBL/GenBank/DDBJ whole genome shotgun (WGS) entry which is preliminary data.</text>
</comment>
<dbReference type="Gene3D" id="3.40.50.360">
    <property type="match status" value="1"/>
</dbReference>
<protein>
    <submittedName>
        <fullName evidence="2">NADPH-dependent oxidoreductase</fullName>
    </submittedName>
</protein>
<dbReference type="InterPro" id="IPR029039">
    <property type="entry name" value="Flavoprotein-like_sf"/>
</dbReference>
<dbReference type="PANTHER" id="PTHR30543">
    <property type="entry name" value="CHROMATE REDUCTASE"/>
    <property type="match status" value="1"/>
</dbReference>
<dbReference type="RefSeq" id="WP_127123361.1">
    <property type="nucleotide sequence ID" value="NZ_BHXQ01000005.1"/>
</dbReference>
<dbReference type="SUPFAM" id="SSF52218">
    <property type="entry name" value="Flavoproteins"/>
    <property type="match status" value="1"/>
</dbReference>
<feature type="domain" description="NADPH-dependent FMN reductase-like" evidence="1">
    <location>
        <begin position="2"/>
        <end position="139"/>
    </location>
</feature>
<organism evidence="2 3">
    <name type="scientific">Chryseotalea sanaruensis</name>
    <dbReference type="NCBI Taxonomy" id="2482724"/>
    <lineage>
        <taxon>Bacteria</taxon>
        <taxon>Pseudomonadati</taxon>
        <taxon>Bacteroidota</taxon>
        <taxon>Cytophagia</taxon>
        <taxon>Cytophagales</taxon>
        <taxon>Chryseotaleaceae</taxon>
        <taxon>Chryseotalea</taxon>
    </lineage>
</organism>
<dbReference type="GO" id="GO:0010181">
    <property type="term" value="F:FMN binding"/>
    <property type="evidence" value="ECO:0007669"/>
    <property type="project" value="TreeGrafter"/>
</dbReference>
<gene>
    <name evidence="2" type="ORF">SanaruYs_29480</name>
</gene>
<dbReference type="OrthoDB" id="9812295at2"/>
<dbReference type="GO" id="GO:0005829">
    <property type="term" value="C:cytosol"/>
    <property type="evidence" value="ECO:0007669"/>
    <property type="project" value="TreeGrafter"/>
</dbReference>
<dbReference type="GO" id="GO:0016491">
    <property type="term" value="F:oxidoreductase activity"/>
    <property type="evidence" value="ECO:0007669"/>
    <property type="project" value="InterPro"/>
</dbReference>
<dbReference type="AlphaFoldDB" id="A0A401UCW1"/>
<proteinExistence type="predicted"/>
<evidence type="ECO:0000259" key="1">
    <source>
        <dbReference type="Pfam" id="PF03358"/>
    </source>
</evidence>
<keyword evidence="3" id="KW-1185">Reference proteome</keyword>
<evidence type="ECO:0000313" key="2">
    <source>
        <dbReference type="EMBL" id="GCC52710.1"/>
    </source>
</evidence>
<accession>A0A401UCW1</accession>
<dbReference type="InterPro" id="IPR050712">
    <property type="entry name" value="NAD(P)H-dep_reductase"/>
</dbReference>
<dbReference type="Pfam" id="PF03358">
    <property type="entry name" value="FMN_red"/>
    <property type="match status" value="1"/>
</dbReference>
<dbReference type="EMBL" id="BHXQ01000005">
    <property type="protein sequence ID" value="GCC52710.1"/>
    <property type="molecule type" value="Genomic_DNA"/>
</dbReference>